<keyword evidence="10" id="KW-0547">Nucleotide-binding</keyword>
<dbReference type="InterPro" id="IPR031964">
    <property type="entry name" value="CARD_dom"/>
</dbReference>
<name>A0A8C8J737_ONCTS</name>
<dbReference type="Pfam" id="PF16739">
    <property type="entry name" value="CARD_2"/>
    <property type="match status" value="2"/>
</dbReference>
<dbReference type="SUPFAM" id="SSF52540">
    <property type="entry name" value="P-loop containing nucleoside triphosphate hydrolases"/>
    <property type="match status" value="1"/>
</dbReference>
<dbReference type="Pfam" id="PF00271">
    <property type="entry name" value="Helicase_C"/>
    <property type="match status" value="1"/>
</dbReference>
<dbReference type="InterPro" id="IPR014001">
    <property type="entry name" value="Helicase_ATP-bd"/>
</dbReference>
<reference evidence="23" key="2">
    <citation type="submission" date="2025-09" db="UniProtKB">
        <authorList>
            <consortium name="Ensembl"/>
        </authorList>
    </citation>
    <scope>IDENTIFICATION</scope>
</reference>
<dbReference type="PROSITE" id="PS51194">
    <property type="entry name" value="HELICASE_CTER"/>
    <property type="match status" value="1"/>
</dbReference>
<dbReference type="GO" id="GO:0016787">
    <property type="term" value="F:hydrolase activity"/>
    <property type="evidence" value="ECO:0007669"/>
    <property type="project" value="UniProtKB-KW"/>
</dbReference>
<organism evidence="23 24">
    <name type="scientific">Oncorhynchus tshawytscha</name>
    <name type="common">Chinook salmon</name>
    <name type="synonym">Salmo tshawytscha</name>
    <dbReference type="NCBI Taxonomy" id="74940"/>
    <lineage>
        <taxon>Eukaryota</taxon>
        <taxon>Metazoa</taxon>
        <taxon>Chordata</taxon>
        <taxon>Craniata</taxon>
        <taxon>Vertebrata</taxon>
        <taxon>Euteleostomi</taxon>
        <taxon>Actinopterygii</taxon>
        <taxon>Neopterygii</taxon>
        <taxon>Teleostei</taxon>
        <taxon>Protacanthopterygii</taxon>
        <taxon>Salmoniformes</taxon>
        <taxon>Salmonidae</taxon>
        <taxon>Salmoninae</taxon>
        <taxon>Oncorhynchus</taxon>
    </lineage>
</organism>
<keyword evidence="18" id="KW-0051">Antiviral defense</keyword>
<dbReference type="InterPro" id="IPR027417">
    <property type="entry name" value="P-loop_NTPase"/>
</dbReference>
<dbReference type="Gene3D" id="1.20.1320.30">
    <property type="match status" value="1"/>
</dbReference>
<keyword evidence="17" id="KW-0694">RNA-binding</keyword>
<dbReference type="InterPro" id="IPR011029">
    <property type="entry name" value="DEATH-like_dom_sf"/>
</dbReference>
<evidence type="ECO:0000256" key="17">
    <source>
        <dbReference type="ARBA" id="ARBA00022884"/>
    </source>
</evidence>
<dbReference type="InterPro" id="IPR041204">
    <property type="entry name" value="RIG-I-like_C"/>
</dbReference>
<dbReference type="GO" id="GO:0003725">
    <property type="term" value="F:double-stranded RNA binding"/>
    <property type="evidence" value="ECO:0007669"/>
    <property type="project" value="TreeGrafter"/>
</dbReference>
<evidence type="ECO:0000256" key="3">
    <source>
        <dbReference type="ARBA" id="ARBA00012552"/>
    </source>
</evidence>
<keyword evidence="6" id="KW-0597">Phosphoprotein</keyword>
<dbReference type="FunFam" id="3.40.50.300:FF:000893">
    <property type="entry name" value="Interferon-induced with helicase C domain 1"/>
    <property type="match status" value="1"/>
</dbReference>
<evidence type="ECO:0000256" key="19">
    <source>
        <dbReference type="ARBA" id="ARBA00049390"/>
    </source>
</evidence>
<dbReference type="Gene3D" id="1.10.533.10">
    <property type="entry name" value="Death Domain, Fas"/>
    <property type="match status" value="2"/>
</dbReference>
<evidence type="ECO:0000259" key="22">
    <source>
        <dbReference type="PROSITE" id="PS51789"/>
    </source>
</evidence>
<dbReference type="Gene3D" id="2.170.150.30">
    <property type="entry name" value="RIG-I-like receptor, C-terminal regulatory domain"/>
    <property type="match status" value="1"/>
</dbReference>
<reference evidence="23" key="1">
    <citation type="submission" date="2025-08" db="UniProtKB">
        <authorList>
            <consortium name="Ensembl"/>
        </authorList>
    </citation>
    <scope>IDENTIFICATION</scope>
</reference>
<dbReference type="PANTHER" id="PTHR14074">
    <property type="entry name" value="HELICASE WITH DEATH DOMAIN-RELATED"/>
    <property type="match status" value="1"/>
</dbReference>
<dbReference type="AlphaFoldDB" id="A0A8C8J737"/>
<evidence type="ECO:0000256" key="10">
    <source>
        <dbReference type="ARBA" id="ARBA00022741"/>
    </source>
</evidence>
<proteinExistence type="inferred from homology"/>
<dbReference type="Pfam" id="PF00270">
    <property type="entry name" value="DEAD"/>
    <property type="match status" value="1"/>
</dbReference>
<evidence type="ECO:0000313" key="23">
    <source>
        <dbReference type="Ensembl" id="ENSOTSP00005089274.2"/>
    </source>
</evidence>
<evidence type="ECO:0000256" key="8">
    <source>
        <dbReference type="ARBA" id="ARBA00022723"/>
    </source>
</evidence>
<evidence type="ECO:0000256" key="6">
    <source>
        <dbReference type="ARBA" id="ARBA00022553"/>
    </source>
</evidence>
<dbReference type="Pfam" id="PF11648">
    <property type="entry name" value="RIG-I_C-RD"/>
    <property type="match status" value="1"/>
</dbReference>
<feature type="domain" description="Helicase C-terminal" evidence="21">
    <location>
        <begin position="648"/>
        <end position="816"/>
    </location>
</feature>
<dbReference type="EC" id="3.6.4.13" evidence="3"/>
<keyword evidence="9" id="KW-0677">Repeat</keyword>
<keyword evidence="16" id="KW-0391">Immunity</keyword>
<comment type="subcellular location">
    <subcellularLocation>
        <location evidence="1">Cytoplasm</location>
    </subcellularLocation>
</comment>
<feature type="domain" description="Helicase ATP-binding" evidence="20">
    <location>
        <begin position="290"/>
        <end position="483"/>
    </location>
</feature>
<dbReference type="CDD" id="cd08818">
    <property type="entry name" value="CARD_MDA5_r1"/>
    <property type="match status" value="1"/>
</dbReference>
<evidence type="ECO:0000256" key="16">
    <source>
        <dbReference type="ARBA" id="ARBA00022859"/>
    </source>
</evidence>
<dbReference type="GO" id="GO:0003727">
    <property type="term" value="F:single-stranded RNA binding"/>
    <property type="evidence" value="ECO:0007669"/>
    <property type="project" value="TreeGrafter"/>
</dbReference>
<evidence type="ECO:0000256" key="5">
    <source>
        <dbReference type="ARBA" id="ARBA00022499"/>
    </source>
</evidence>
<dbReference type="GO" id="GO:0039530">
    <property type="term" value="P:MDA-5 signaling pathway"/>
    <property type="evidence" value="ECO:0007669"/>
    <property type="project" value="TreeGrafter"/>
</dbReference>
<evidence type="ECO:0000256" key="1">
    <source>
        <dbReference type="ARBA" id="ARBA00004496"/>
    </source>
</evidence>
<keyword evidence="7" id="KW-0399">Innate immunity</keyword>
<comment type="similarity">
    <text evidence="2">Belongs to the helicase family. RLR subfamily.</text>
</comment>
<dbReference type="Pfam" id="PF18119">
    <property type="entry name" value="RIG-I_C"/>
    <property type="match status" value="1"/>
</dbReference>
<evidence type="ECO:0000259" key="20">
    <source>
        <dbReference type="PROSITE" id="PS51192"/>
    </source>
</evidence>
<dbReference type="InterPro" id="IPR011545">
    <property type="entry name" value="DEAD/DEAH_box_helicase_dom"/>
</dbReference>
<keyword evidence="11" id="KW-0378">Hydrolase</keyword>
<gene>
    <name evidence="23" type="primary">IFIH1</name>
</gene>
<keyword evidence="24" id="KW-1185">Reference proteome</keyword>
<dbReference type="InterPro" id="IPR001650">
    <property type="entry name" value="Helicase_C-like"/>
</dbReference>
<keyword evidence="13" id="KW-0862">Zinc</keyword>
<keyword evidence="12" id="KW-0347">Helicase</keyword>
<dbReference type="InterPro" id="IPR021673">
    <property type="entry name" value="RLR_CTR"/>
</dbReference>
<dbReference type="Ensembl" id="ENSOTST00005096937.2">
    <property type="protein sequence ID" value="ENSOTSP00005089274.2"/>
    <property type="gene ID" value="ENSOTSG00005041741.2"/>
</dbReference>
<keyword evidence="4" id="KW-0963">Cytoplasm</keyword>
<dbReference type="GO" id="GO:0008270">
    <property type="term" value="F:zinc ion binding"/>
    <property type="evidence" value="ECO:0007669"/>
    <property type="project" value="TreeGrafter"/>
</dbReference>
<evidence type="ECO:0000256" key="13">
    <source>
        <dbReference type="ARBA" id="ARBA00022833"/>
    </source>
</evidence>
<dbReference type="PROSITE" id="PS51789">
    <property type="entry name" value="RLR_CTR"/>
    <property type="match status" value="1"/>
</dbReference>
<accession>A0A8C8J737</accession>
<keyword evidence="14" id="KW-0067">ATP-binding</keyword>
<dbReference type="GO" id="GO:0140374">
    <property type="term" value="P:antiviral innate immune response"/>
    <property type="evidence" value="ECO:0007669"/>
    <property type="project" value="TreeGrafter"/>
</dbReference>
<dbReference type="GO" id="GO:0003724">
    <property type="term" value="F:RNA helicase activity"/>
    <property type="evidence" value="ECO:0007669"/>
    <property type="project" value="UniProtKB-EC"/>
</dbReference>
<dbReference type="InterPro" id="IPR051363">
    <property type="entry name" value="RLR_Helicase"/>
</dbReference>
<dbReference type="GO" id="GO:0005737">
    <property type="term" value="C:cytoplasm"/>
    <property type="evidence" value="ECO:0007669"/>
    <property type="project" value="UniProtKB-SubCell"/>
</dbReference>
<dbReference type="InterPro" id="IPR038557">
    <property type="entry name" value="RLR_C_sf"/>
</dbReference>
<protein>
    <recommendedName>
        <fullName evidence="3">RNA helicase</fullName>
        <ecNumber evidence="3">3.6.4.13</ecNumber>
    </recommendedName>
</protein>
<dbReference type="PANTHER" id="PTHR14074:SF14">
    <property type="entry name" value="INTERFERON-INDUCED HELICASE C DOMAIN-CONTAINING PROTEIN 1"/>
    <property type="match status" value="1"/>
</dbReference>
<evidence type="ECO:0000259" key="21">
    <source>
        <dbReference type="PROSITE" id="PS51194"/>
    </source>
</evidence>
<evidence type="ECO:0000256" key="7">
    <source>
        <dbReference type="ARBA" id="ARBA00022588"/>
    </source>
</evidence>
<evidence type="ECO:0000256" key="4">
    <source>
        <dbReference type="ARBA" id="ARBA00022490"/>
    </source>
</evidence>
<keyword evidence="5" id="KW-1017">Isopeptide bond</keyword>
<evidence type="ECO:0000256" key="12">
    <source>
        <dbReference type="ARBA" id="ARBA00022806"/>
    </source>
</evidence>
<evidence type="ECO:0000256" key="11">
    <source>
        <dbReference type="ARBA" id="ARBA00022801"/>
    </source>
</evidence>
<evidence type="ECO:0000256" key="14">
    <source>
        <dbReference type="ARBA" id="ARBA00022840"/>
    </source>
</evidence>
<keyword evidence="8" id="KW-0479">Metal-binding</keyword>
<dbReference type="CDD" id="cd08819">
    <property type="entry name" value="CARD_MDA5_r2"/>
    <property type="match status" value="1"/>
</dbReference>
<evidence type="ECO:0000256" key="9">
    <source>
        <dbReference type="ARBA" id="ARBA00022737"/>
    </source>
</evidence>
<evidence type="ECO:0000256" key="2">
    <source>
        <dbReference type="ARBA" id="ARBA00006866"/>
    </source>
</evidence>
<sequence length="979" mass="111259">RDSGLRYNTANISLIVDFRPRLRKLIEIEFVLDHLNFLDNDNKDLIRTKARKESNLKAVDLLIDTIIRIRPLPKGWFREFVDALSAGGCKHAATYVEDSPPCPALEAENDNCVRLIELLSPSLLGMKTTDVCWDCFSKGILTMEDREIVSTECQNRGNMGGARELLRRIVRFPPGWFSTFLKALQVTEHKDLYKELTGESPGDNLIGPPTWEPGPANQKEIFPHKRALLQTEILLSFISCPGGWSQTILQVKKPDVAVLGWHGYMCCIAPAAESPPKAVIVLRDYQMDVARPALEGKNIIICLPTGSGKTRVAVYITKEHLDSRRKEGRPGKVVVLVNKVPLVEQHYSTEFWKFLKNKYKVERVSGDSQLKISFTDIVQKNDIVICTAQLLENYLERAHSGDDDGIKLSDLSLIVIDECHHTQKGGVYNHIMIRYLKQKHKNAKLKKEQKDTVAIPQILGLTASPGVGGAKKIDKAEEHILRICANLDAYKIMTGNLGENKKEPHKRIATAEERKEDPFGDVLKGVMNAIHIHAELNPTCDLGTQNYEQWVVQKEQNAAKEENQKVRVCAEHLRQYNEALYLGKTIRMWDAFSFLDKYFDEELKKKVAPEDEEAIIKTDTERFLFTLFKDSKVKLQELAKLPQYENNSLAKLRTKILHEFTSREKARGIIFTKTRRSAIALAQWVQENSKFEEVGVKACHVIGGGGQSVVKPMTAAEQRDVLNKFQNAEINLLIATTVAEEGLDIAACNFVIRYELVTNEIAMIQARGRGRAEDSSYTLVAGEGSGVAERESVNEYREKMMSKAIDKVKKLDQEEYEKRIKEFQIQAIMEERVRTTKKKQKGMKKESPSKVKFSCRSCNKPVCSGEDVEIIENMHRVNVTPQFKELFIQRENTSLVKRLLDYETNGFIACKDCGQRWGSMMLYRGIECPCLHVKNFLVTYDEKRKNVNKWSELGIQLPAFDYAEHARSVAESSEDEESM</sequence>
<dbReference type="Proteomes" id="UP000694402">
    <property type="component" value="Unassembled WGS sequence"/>
</dbReference>
<dbReference type="GO" id="GO:0005524">
    <property type="term" value="F:ATP binding"/>
    <property type="evidence" value="ECO:0007669"/>
    <property type="project" value="UniProtKB-KW"/>
</dbReference>
<evidence type="ECO:0000256" key="18">
    <source>
        <dbReference type="ARBA" id="ARBA00023118"/>
    </source>
</evidence>
<dbReference type="PROSITE" id="PS51192">
    <property type="entry name" value="HELICASE_ATP_BIND_1"/>
    <property type="match status" value="1"/>
</dbReference>
<dbReference type="SMART" id="SM00490">
    <property type="entry name" value="HELICc"/>
    <property type="match status" value="1"/>
</dbReference>
<feature type="domain" description="RLR CTR" evidence="22">
    <location>
        <begin position="841"/>
        <end position="967"/>
    </location>
</feature>
<dbReference type="GeneTree" id="ENSGT00940000153173"/>
<dbReference type="SMART" id="SM00487">
    <property type="entry name" value="DEXDc"/>
    <property type="match status" value="1"/>
</dbReference>
<dbReference type="Gene3D" id="3.40.50.300">
    <property type="entry name" value="P-loop containing nucleotide triphosphate hydrolases"/>
    <property type="match status" value="2"/>
</dbReference>
<keyword evidence="15" id="KW-0832">Ubl conjugation</keyword>
<comment type="catalytic activity">
    <reaction evidence="19">
        <text>ATP + H2O = ADP + phosphate + H(+)</text>
        <dbReference type="Rhea" id="RHEA:13065"/>
        <dbReference type="ChEBI" id="CHEBI:15377"/>
        <dbReference type="ChEBI" id="CHEBI:15378"/>
        <dbReference type="ChEBI" id="CHEBI:30616"/>
        <dbReference type="ChEBI" id="CHEBI:43474"/>
        <dbReference type="ChEBI" id="CHEBI:456216"/>
        <dbReference type="EC" id="3.6.4.13"/>
    </reaction>
    <physiologicalReaction direction="left-to-right" evidence="19">
        <dbReference type="Rhea" id="RHEA:13066"/>
    </physiologicalReaction>
</comment>
<evidence type="ECO:0000256" key="15">
    <source>
        <dbReference type="ARBA" id="ARBA00022843"/>
    </source>
</evidence>
<evidence type="ECO:0000313" key="24">
    <source>
        <dbReference type="Proteomes" id="UP000694402"/>
    </source>
</evidence>